<evidence type="ECO:0000256" key="1">
    <source>
        <dbReference type="SAM" id="MobiDB-lite"/>
    </source>
</evidence>
<feature type="region of interest" description="Disordered" evidence="1">
    <location>
        <begin position="114"/>
        <end position="138"/>
    </location>
</feature>
<dbReference type="OrthoDB" id="4777753at2759"/>
<accession>A0A8H5KT33</accession>
<name>A0A8H5KT33_GIBSU</name>
<feature type="compositionally biased region" description="Basic and acidic residues" evidence="1">
    <location>
        <begin position="389"/>
        <end position="404"/>
    </location>
</feature>
<feature type="compositionally biased region" description="Acidic residues" evidence="1">
    <location>
        <begin position="405"/>
        <end position="422"/>
    </location>
</feature>
<dbReference type="RefSeq" id="XP_036531034.1">
    <property type="nucleotide sequence ID" value="XM_036678385.1"/>
</dbReference>
<dbReference type="AlphaFoldDB" id="A0A8H5KT33"/>
<sequence length="449" mass="50445">MPPDLSMWPFCPFALGSSVDSVGQAEVCHVRQDTSAPTTNAMWRTRIGEKEVLRFTLTDTSPSALSQLDDAARQLSGPGQVLKSAFWATDTKNFVQEGSKRRLLQLRNSTTESRIFASRKRPLPALDEKEQESSGQQEIDAVAQGDGQDQGHRPQKRQRRAYCVGCKSNEHRLDRCLKAGADGYMKGCPYCDTMDHNANACRHPDLLNDKSERAKYFVKFRRNMPSFLNIKSWYDLVNKNVHRSQLRENTEFPWTPEFTKSKAAQIDELQRRVDEKGLGGARLPVDPTVNGWSAVVAYCESLKREDQETALAETRARVVPLTDLQKALAAKMSHTEEPESSWSAAKEGSEDTDMASNNPVEPAPEDHRGVTSVPEAEEESAEAALFALAKEEKEKSNRQSWSEEAKDEDEGVDSDDELEDDDLIRKRRKQRKAALIRMAILAKSQATKE</sequence>
<dbReference type="Proteomes" id="UP000547976">
    <property type="component" value="Unassembled WGS sequence"/>
</dbReference>
<comment type="caution">
    <text evidence="2">The sequence shown here is derived from an EMBL/GenBank/DDBJ whole genome shotgun (WGS) entry which is preliminary data.</text>
</comment>
<feature type="region of interest" description="Disordered" evidence="1">
    <location>
        <begin position="329"/>
        <end position="425"/>
    </location>
</feature>
<gene>
    <name evidence="2" type="ORF">FSUBG_13489</name>
</gene>
<dbReference type="EMBL" id="JAAOAV010000349">
    <property type="protein sequence ID" value="KAF5580050.1"/>
    <property type="molecule type" value="Genomic_DNA"/>
</dbReference>
<evidence type="ECO:0000313" key="2">
    <source>
        <dbReference type="EMBL" id="KAF5580050.1"/>
    </source>
</evidence>
<evidence type="ECO:0000313" key="3">
    <source>
        <dbReference type="Proteomes" id="UP000547976"/>
    </source>
</evidence>
<protein>
    <submittedName>
        <fullName evidence="2">Uncharacterized protein</fullName>
    </submittedName>
</protein>
<proteinExistence type="predicted"/>
<keyword evidence="3" id="KW-1185">Reference proteome</keyword>
<organism evidence="2 3">
    <name type="scientific">Gibberella subglutinans</name>
    <name type="common">Fusarium subglutinans</name>
    <dbReference type="NCBI Taxonomy" id="42677"/>
    <lineage>
        <taxon>Eukaryota</taxon>
        <taxon>Fungi</taxon>
        <taxon>Dikarya</taxon>
        <taxon>Ascomycota</taxon>
        <taxon>Pezizomycotina</taxon>
        <taxon>Sordariomycetes</taxon>
        <taxon>Hypocreomycetidae</taxon>
        <taxon>Hypocreales</taxon>
        <taxon>Nectriaceae</taxon>
        <taxon>Fusarium</taxon>
        <taxon>Fusarium fujikuroi species complex</taxon>
    </lineage>
</organism>
<reference evidence="2 3" key="1">
    <citation type="submission" date="2020-05" db="EMBL/GenBank/DDBJ databases">
        <title>Identification and distribution of gene clusters putatively required for synthesis of sphingolipid metabolism inhibitors in phylogenetically diverse species of the filamentous fungus Fusarium.</title>
        <authorList>
            <person name="Kim H.-S."/>
            <person name="Busman M."/>
            <person name="Brown D.W."/>
            <person name="Divon H."/>
            <person name="Uhlig S."/>
            <person name="Proctor R.H."/>
        </authorList>
    </citation>
    <scope>NUCLEOTIDE SEQUENCE [LARGE SCALE GENOMIC DNA]</scope>
    <source>
        <strain evidence="2 3">NRRL 66333</strain>
    </source>
</reference>
<dbReference type="GeneID" id="59313103"/>